<dbReference type="Gene3D" id="3.30.300.30">
    <property type="match status" value="1"/>
</dbReference>
<dbReference type="InterPro" id="IPR010192">
    <property type="entry name" value="MenE"/>
</dbReference>
<dbReference type="NCBIfam" id="TIGR01923">
    <property type="entry name" value="menE"/>
    <property type="match status" value="1"/>
</dbReference>
<dbReference type="Pfam" id="PF13193">
    <property type="entry name" value="AMP-binding_C"/>
    <property type="match status" value="1"/>
</dbReference>
<comment type="catalytic activity">
    <reaction evidence="5">
        <text>2-succinylbenzoate + ATP + CoA = 2-succinylbenzoyl-CoA + AMP + diphosphate</text>
        <dbReference type="Rhea" id="RHEA:17009"/>
        <dbReference type="ChEBI" id="CHEBI:18325"/>
        <dbReference type="ChEBI" id="CHEBI:30616"/>
        <dbReference type="ChEBI" id="CHEBI:33019"/>
        <dbReference type="ChEBI" id="CHEBI:57287"/>
        <dbReference type="ChEBI" id="CHEBI:57364"/>
        <dbReference type="ChEBI" id="CHEBI:456215"/>
        <dbReference type="EC" id="6.2.1.26"/>
    </reaction>
</comment>
<dbReference type="FunFam" id="3.30.300.30:FF:000008">
    <property type="entry name" value="2,3-dihydroxybenzoate-AMP ligase"/>
    <property type="match status" value="1"/>
</dbReference>
<keyword evidence="1 5" id="KW-0474">Menaquinone biosynthesis</keyword>
<dbReference type="Gene3D" id="3.40.50.12780">
    <property type="entry name" value="N-terminal domain of ligase-like"/>
    <property type="match status" value="1"/>
</dbReference>
<dbReference type="PROSITE" id="PS00455">
    <property type="entry name" value="AMP_BINDING"/>
    <property type="match status" value="1"/>
</dbReference>
<sequence>MSGEMMPNWLYKRAFLSPERTALEFETEKISFFELHERALSLARKLASFPIKEGDYVSFLLKNCPHTVELIHALEYIGAVTVPLNNRLAPAELRFQLEDSNTALLIYDESFSSQAIEAAEPLKSVKAMAIHELGQLAESDFQPKTEINLDSNHTIMYTSGTTGSPKGVILTYGNHWWSAIGSALNLGLQESDKWLCTVPMFHMSGLSILMRSVIYGIPVVIHDAFDPDKANQAIHSNGVTIVSVVSAMLARMVHALENKYPESFRCMLLGGGPAPKPLLEACTEKNIPVFQTYGMTETASQIVTLSSEYMLKKIGSAGKPLFHAQLKIEKDGAIAEPHEVGEIVVKGANVTKGYLRRKQATEQAIKNGWLYTGDLGYLDEDGFLYVVDRRSDLIISGGENVYPAEIEATLLSHPSIVEAGVTGREDERWGQVPIAFVVKNDKSVTEEQLKTFCREQLAGYKVPKNIYFVHELPRNGANKLMRRELIQFLKEDKRC</sequence>
<keyword evidence="3 5" id="KW-0547">Nucleotide-binding</keyword>
<comment type="pathway">
    <text evidence="5">Quinol/quinone metabolism; menaquinone biosynthesis.</text>
</comment>
<keyword evidence="4 5" id="KW-0067">ATP-binding</keyword>
<comment type="function">
    <text evidence="5">Converts 2-succinylbenzoate (OSB) to 2-succinylbenzoyl-CoA (OSB-CoA).</text>
</comment>
<evidence type="ECO:0000256" key="1">
    <source>
        <dbReference type="ARBA" id="ARBA00022428"/>
    </source>
</evidence>
<dbReference type="EC" id="6.2.1.26" evidence="5"/>
<evidence type="ECO:0000256" key="5">
    <source>
        <dbReference type="HAMAP-Rule" id="MF_00731"/>
    </source>
</evidence>
<dbReference type="GO" id="GO:0009234">
    <property type="term" value="P:menaquinone biosynthetic process"/>
    <property type="evidence" value="ECO:0007669"/>
    <property type="project" value="UniProtKB-UniRule"/>
</dbReference>
<dbReference type="SUPFAM" id="SSF56801">
    <property type="entry name" value="Acetyl-CoA synthetase-like"/>
    <property type="match status" value="1"/>
</dbReference>
<evidence type="ECO:0000256" key="4">
    <source>
        <dbReference type="ARBA" id="ARBA00022840"/>
    </source>
</evidence>
<comment type="pathway">
    <text evidence="5">Quinol/quinone metabolism; 1,4-dihydroxy-2-naphthoate biosynthesis; 1,4-dihydroxy-2-naphthoate from chorismate: step 5/7.</text>
</comment>
<dbReference type="Proteomes" id="UP000245998">
    <property type="component" value="Unassembled WGS sequence"/>
</dbReference>
<dbReference type="GO" id="GO:0005524">
    <property type="term" value="F:ATP binding"/>
    <property type="evidence" value="ECO:0007669"/>
    <property type="project" value="UniProtKB-KW"/>
</dbReference>
<dbReference type="InterPro" id="IPR020845">
    <property type="entry name" value="AMP-binding_CS"/>
</dbReference>
<protein>
    <recommendedName>
        <fullName evidence="5">2-succinylbenzoate--CoA ligase</fullName>
        <ecNumber evidence="5">6.2.1.26</ecNumber>
    </recommendedName>
    <alternativeName>
        <fullName evidence="5">o-succinylbenzoyl-CoA synthetase</fullName>
        <shortName evidence="5">OSB-CoA synthetase</shortName>
    </alternativeName>
</protein>
<dbReference type="EMBL" id="QCZG01000042">
    <property type="protein sequence ID" value="PWA08038.1"/>
    <property type="molecule type" value="Genomic_DNA"/>
</dbReference>
<feature type="domain" description="AMP-binding enzyme C-terminal" evidence="7">
    <location>
        <begin position="405"/>
        <end position="479"/>
    </location>
</feature>
<proteinExistence type="inferred from homology"/>
<comment type="similarity">
    <text evidence="5">Belongs to the ATP-dependent AMP-binding enzyme family. MenE subfamily.</text>
</comment>
<evidence type="ECO:0000256" key="3">
    <source>
        <dbReference type="ARBA" id="ARBA00022741"/>
    </source>
</evidence>
<keyword evidence="9" id="KW-1185">Reference proteome</keyword>
<dbReference type="InterPro" id="IPR025110">
    <property type="entry name" value="AMP-bd_C"/>
</dbReference>
<dbReference type="HAMAP" id="MF_00731">
    <property type="entry name" value="MenE"/>
    <property type="match status" value="1"/>
</dbReference>
<evidence type="ECO:0000259" key="6">
    <source>
        <dbReference type="Pfam" id="PF00501"/>
    </source>
</evidence>
<name>A0A2U1JT91_9BACI</name>
<accession>A0A2U1JT91</accession>
<organism evidence="8 9">
    <name type="scientific">Pueribacillus theae</name>
    <dbReference type="NCBI Taxonomy" id="2171751"/>
    <lineage>
        <taxon>Bacteria</taxon>
        <taxon>Bacillati</taxon>
        <taxon>Bacillota</taxon>
        <taxon>Bacilli</taxon>
        <taxon>Bacillales</taxon>
        <taxon>Bacillaceae</taxon>
        <taxon>Pueribacillus</taxon>
    </lineage>
</organism>
<dbReference type="InterPro" id="IPR050237">
    <property type="entry name" value="ATP-dep_AMP-bd_enzyme"/>
</dbReference>
<dbReference type="PANTHER" id="PTHR43767:SF1">
    <property type="entry name" value="NONRIBOSOMAL PEPTIDE SYNTHASE PES1 (EUROFUNG)-RELATED"/>
    <property type="match status" value="1"/>
</dbReference>
<keyword evidence="2 5" id="KW-0436">Ligase</keyword>
<evidence type="ECO:0000313" key="8">
    <source>
        <dbReference type="EMBL" id="PWA08038.1"/>
    </source>
</evidence>
<dbReference type="NCBIfam" id="NF002966">
    <property type="entry name" value="PRK03640.1"/>
    <property type="match status" value="1"/>
</dbReference>
<dbReference type="GO" id="GO:0008756">
    <property type="term" value="F:o-succinylbenzoate-CoA ligase activity"/>
    <property type="evidence" value="ECO:0007669"/>
    <property type="project" value="UniProtKB-UniRule"/>
</dbReference>
<evidence type="ECO:0000259" key="7">
    <source>
        <dbReference type="Pfam" id="PF13193"/>
    </source>
</evidence>
<dbReference type="UniPathway" id="UPA00079"/>
<dbReference type="CDD" id="cd05912">
    <property type="entry name" value="OSB_CoA_lg"/>
    <property type="match status" value="1"/>
</dbReference>
<dbReference type="RefSeq" id="WP_116555829.1">
    <property type="nucleotide sequence ID" value="NZ_QCZG01000042.1"/>
</dbReference>
<evidence type="ECO:0000313" key="9">
    <source>
        <dbReference type="Proteomes" id="UP000245998"/>
    </source>
</evidence>
<dbReference type="InterPro" id="IPR042099">
    <property type="entry name" value="ANL_N_sf"/>
</dbReference>
<dbReference type="PANTHER" id="PTHR43767">
    <property type="entry name" value="LONG-CHAIN-FATTY-ACID--COA LIGASE"/>
    <property type="match status" value="1"/>
</dbReference>
<evidence type="ECO:0000256" key="2">
    <source>
        <dbReference type="ARBA" id="ARBA00022598"/>
    </source>
</evidence>
<gene>
    <name evidence="5 8" type="primary">menE</name>
    <name evidence="8" type="ORF">DCC39_15595</name>
</gene>
<dbReference type="AlphaFoldDB" id="A0A2U1JT91"/>
<comment type="caution">
    <text evidence="8">The sequence shown here is derived from an EMBL/GenBank/DDBJ whole genome shotgun (WGS) entry which is preliminary data.</text>
</comment>
<dbReference type="InterPro" id="IPR045851">
    <property type="entry name" value="AMP-bd_C_sf"/>
</dbReference>
<dbReference type="Pfam" id="PF00501">
    <property type="entry name" value="AMP-binding"/>
    <property type="match status" value="1"/>
</dbReference>
<reference evidence="8 9" key="1">
    <citation type="submission" date="2018-04" db="EMBL/GenBank/DDBJ databases">
        <title>Camelliibacillus theae gen. nov., sp. nov., isolated from Pu'er tea.</title>
        <authorList>
            <person name="Niu L."/>
        </authorList>
    </citation>
    <scope>NUCLEOTIDE SEQUENCE [LARGE SCALE GENOMIC DNA]</scope>
    <source>
        <strain evidence="8 9">T8</strain>
    </source>
</reference>
<feature type="domain" description="AMP-dependent synthetase/ligase" evidence="6">
    <location>
        <begin position="16"/>
        <end position="355"/>
    </location>
</feature>
<dbReference type="OrthoDB" id="9762242at2"/>
<dbReference type="InterPro" id="IPR000873">
    <property type="entry name" value="AMP-dep_synth/lig_dom"/>
</dbReference>
<dbReference type="UniPathway" id="UPA01057">
    <property type="reaction ID" value="UER00166"/>
</dbReference>